<proteinExistence type="predicted"/>
<keyword evidence="3" id="KW-1185">Reference proteome</keyword>
<evidence type="ECO:0000256" key="1">
    <source>
        <dbReference type="SAM" id="Phobius"/>
    </source>
</evidence>
<keyword evidence="1" id="KW-0812">Transmembrane</keyword>
<feature type="transmembrane region" description="Helical" evidence="1">
    <location>
        <begin position="59"/>
        <end position="79"/>
    </location>
</feature>
<name>A0AB36FNL8_ALTMA</name>
<dbReference type="Proteomes" id="UP000095392">
    <property type="component" value="Unassembled WGS sequence"/>
</dbReference>
<feature type="transmembrane region" description="Helical" evidence="1">
    <location>
        <begin position="21"/>
        <end position="39"/>
    </location>
</feature>
<sequence length="155" mass="17865">MDYNEQNALENAKNRAFKLSSLLFASLFGALTFLLYQIGLETFSSSSAKQLRDEYGDSSITYTGLYIGHLCYFFANRFYNHLLKDVKGFKVCPYDEFVKLKWIIGTTLFIIVRTLVVSFTDMDLLARAAIIVATLALLIYWLKNWDYHVEKPGKE</sequence>
<comment type="caution">
    <text evidence="2">The sequence shown here is derived from an EMBL/GenBank/DDBJ whole genome shotgun (WGS) entry which is preliminary data.</text>
</comment>
<accession>A0AB36FNL8</accession>
<keyword evidence="1" id="KW-1133">Transmembrane helix</keyword>
<evidence type="ECO:0000313" key="2">
    <source>
        <dbReference type="EMBL" id="OES24396.1"/>
    </source>
</evidence>
<evidence type="ECO:0000313" key="3">
    <source>
        <dbReference type="Proteomes" id="UP000095392"/>
    </source>
</evidence>
<dbReference type="RefSeq" id="WP_069945552.1">
    <property type="nucleotide sequence ID" value="NZ_MIPW01000045.1"/>
</dbReference>
<gene>
    <name evidence="2" type="ORF">BFV95_4825</name>
</gene>
<dbReference type="AlphaFoldDB" id="A0AB36FNL8"/>
<keyword evidence="1" id="KW-0472">Membrane</keyword>
<protein>
    <submittedName>
        <fullName evidence="2">Membrane protein</fullName>
    </submittedName>
</protein>
<organism evidence="2 3">
    <name type="scientific">Alteromonas macleodii</name>
    <name type="common">Pseudoalteromonas macleodii</name>
    <dbReference type="NCBI Taxonomy" id="28108"/>
    <lineage>
        <taxon>Bacteria</taxon>
        <taxon>Pseudomonadati</taxon>
        <taxon>Pseudomonadota</taxon>
        <taxon>Gammaproteobacteria</taxon>
        <taxon>Alteromonadales</taxon>
        <taxon>Alteromonadaceae</taxon>
        <taxon>Alteromonas/Salinimonas group</taxon>
        <taxon>Alteromonas</taxon>
    </lineage>
</organism>
<feature type="transmembrane region" description="Helical" evidence="1">
    <location>
        <begin position="100"/>
        <end position="118"/>
    </location>
</feature>
<reference evidence="2 3" key="1">
    <citation type="submission" date="2016-09" db="EMBL/GenBank/DDBJ databases">
        <title>Draft Genome Sequence of four Alteromonas macleodii strains isolated from copper coupons and grown long-term at elevated copper levels.</title>
        <authorList>
            <person name="Cusick K."/>
            <person name="Dale J."/>
            <person name="Little B."/>
            <person name="Biffinger J."/>
        </authorList>
    </citation>
    <scope>NUCLEOTIDE SEQUENCE [LARGE SCALE GENOMIC DNA]</scope>
    <source>
        <strain evidence="2 3">KCP01</strain>
    </source>
</reference>
<feature type="transmembrane region" description="Helical" evidence="1">
    <location>
        <begin position="124"/>
        <end position="142"/>
    </location>
</feature>
<dbReference type="EMBL" id="MIPY01000062">
    <property type="protein sequence ID" value="OES24396.1"/>
    <property type="molecule type" value="Genomic_DNA"/>
</dbReference>